<dbReference type="InterPro" id="IPR002763">
    <property type="entry name" value="DUF72"/>
</dbReference>
<dbReference type="STRING" id="1855383.SAMN05216548_1172"/>
<evidence type="ECO:0000313" key="2">
    <source>
        <dbReference type="Proteomes" id="UP000199647"/>
    </source>
</evidence>
<dbReference type="InterPro" id="IPR036520">
    <property type="entry name" value="UPF0759_sf"/>
</dbReference>
<keyword evidence="2" id="KW-1185">Reference proteome</keyword>
<dbReference type="Proteomes" id="UP000199647">
    <property type="component" value="Unassembled WGS sequence"/>
</dbReference>
<dbReference type="AlphaFoldDB" id="A0A1H9NQH3"/>
<dbReference type="Gene3D" id="3.20.20.410">
    <property type="entry name" value="Protein of unknown function UPF0759"/>
    <property type="match status" value="1"/>
</dbReference>
<protein>
    <submittedName>
        <fullName evidence="1">Uncharacterized protein</fullName>
    </submittedName>
</protein>
<dbReference type="PANTHER" id="PTHR30348:SF4">
    <property type="entry name" value="DUF72 DOMAIN-CONTAINING PROTEIN"/>
    <property type="match status" value="1"/>
</dbReference>
<accession>A0A1H9NQH3</accession>
<reference evidence="1 2" key="1">
    <citation type="submission" date="2016-10" db="EMBL/GenBank/DDBJ databases">
        <authorList>
            <person name="de Groot N.N."/>
        </authorList>
    </citation>
    <scope>NUCLEOTIDE SEQUENCE [LARGE SCALE GENOMIC DNA]</scope>
    <source>
        <strain evidence="1 2">A52C2</strain>
    </source>
</reference>
<organism evidence="1 2">
    <name type="scientific">Faunimonas pinastri</name>
    <dbReference type="NCBI Taxonomy" id="1855383"/>
    <lineage>
        <taxon>Bacteria</taxon>
        <taxon>Pseudomonadati</taxon>
        <taxon>Pseudomonadota</taxon>
        <taxon>Alphaproteobacteria</taxon>
        <taxon>Hyphomicrobiales</taxon>
        <taxon>Afifellaceae</taxon>
        <taxon>Faunimonas</taxon>
    </lineage>
</organism>
<gene>
    <name evidence="1" type="ORF">SAMN05216548_1172</name>
</gene>
<name>A0A1H9NQH3_9HYPH</name>
<dbReference type="SUPFAM" id="SSF117396">
    <property type="entry name" value="TM1631-like"/>
    <property type="match status" value="1"/>
</dbReference>
<evidence type="ECO:0000313" key="1">
    <source>
        <dbReference type="EMBL" id="SER38151.1"/>
    </source>
</evidence>
<dbReference type="EMBL" id="FOFG01000017">
    <property type="protein sequence ID" value="SER38151.1"/>
    <property type="molecule type" value="Genomic_DNA"/>
</dbReference>
<dbReference type="Pfam" id="PF01904">
    <property type="entry name" value="DUF72"/>
    <property type="match status" value="1"/>
</dbReference>
<proteinExistence type="predicted"/>
<sequence length="71" mass="8055">MKGPRFITHAKKLRDVEVLLANFLASGLLRLGPKLGPILWQFPPKLGFSRERFESFFRLLPRTMADAANDG</sequence>
<dbReference type="PANTHER" id="PTHR30348">
    <property type="entry name" value="UNCHARACTERIZED PROTEIN YECE"/>
    <property type="match status" value="1"/>
</dbReference>